<evidence type="ECO:0000256" key="1">
    <source>
        <dbReference type="ARBA" id="ARBA00004370"/>
    </source>
</evidence>
<dbReference type="PANTHER" id="PTHR48007:SF38">
    <property type="entry name" value="LEUCINE-RICH REPEAT PROTEIN KINASE FAMILY PROTEIN"/>
    <property type="match status" value="1"/>
</dbReference>
<dbReference type="PANTHER" id="PTHR48007">
    <property type="entry name" value="LEUCINE-RICH REPEAT RECEPTOR-LIKE PROTEIN KINASE PXC1"/>
    <property type="match status" value="1"/>
</dbReference>
<dbReference type="Proteomes" id="UP000594638">
    <property type="component" value="Unassembled WGS sequence"/>
</dbReference>
<name>A0A8S0VL63_OLEEU</name>
<proteinExistence type="predicted"/>
<dbReference type="EMBL" id="CACTIH010009543">
    <property type="protein sequence ID" value="CAA3032223.1"/>
    <property type="molecule type" value="Genomic_DNA"/>
</dbReference>
<dbReference type="GO" id="GO:0016020">
    <property type="term" value="C:membrane"/>
    <property type="evidence" value="ECO:0007669"/>
    <property type="project" value="UniProtKB-SubCell"/>
</dbReference>
<protein>
    <submittedName>
        <fullName evidence="7">Pollen receptor-like kinase 3</fullName>
    </submittedName>
</protein>
<comment type="subcellular location">
    <subcellularLocation>
        <location evidence="1">Membrane</location>
    </subcellularLocation>
</comment>
<dbReference type="Gene3D" id="3.80.10.10">
    <property type="entry name" value="Ribonuclease Inhibitor"/>
    <property type="match status" value="1"/>
</dbReference>
<evidence type="ECO:0000256" key="6">
    <source>
        <dbReference type="ARBA" id="ARBA00023180"/>
    </source>
</evidence>
<dbReference type="InterPro" id="IPR032675">
    <property type="entry name" value="LRR_dom_sf"/>
</dbReference>
<keyword evidence="6" id="KW-0325">Glycoprotein</keyword>
<keyword evidence="4" id="KW-0677">Repeat</keyword>
<keyword evidence="8" id="KW-1185">Reference proteome</keyword>
<keyword evidence="7" id="KW-0808">Transferase</keyword>
<evidence type="ECO:0000256" key="5">
    <source>
        <dbReference type="ARBA" id="ARBA00023136"/>
    </source>
</evidence>
<keyword evidence="3" id="KW-0732">Signal</keyword>
<dbReference type="FunFam" id="3.80.10.10:FF:000041">
    <property type="entry name" value="LRR receptor-like serine/threonine-protein kinase ERECTA"/>
    <property type="match status" value="1"/>
</dbReference>
<keyword evidence="7" id="KW-0675">Receptor</keyword>
<dbReference type="GO" id="GO:0016301">
    <property type="term" value="F:kinase activity"/>
    <property type="evidence" value="ECO:0007669"/>
    <property type="project" value="UniProtKB-KW"/>
</dbReference>
<accession>A0A8S0VL63</accession>
<evidence type="ECO:0000313" key="8">
    <source>
        <dbReference type="Proteomes" id="UP000594638"/>
    </source>
</evidence>
<sequence>MDVGNLGVSGKIDVDALVNIIGIRSLSFMSNSFSGPIPEFHRMGALKGLYLSGNQFSGEFPSDYFSTMSGLKKVGLSGNNFTGEIPSSLVQLSHLIELHLENNKFSDSILCLNSLV</sequence>
<gene>
    <name evidence="7" type="ORF">OLEA9_A090850</name>
</gene>
<dbReference type="InterPro" id="IPR046959">
    <property type="entry name" value="PRK1-6/SRF4-like"/>
</dbReference>
<keyword evidence="5" id="KW-0472">Membrane</keyword>
<reference evidence="7 8" key="1">
    <citation type="submission" date="2019-12" db="EMBL/GenBank/DDBJ databases">
        <authorList>
            <person name="Alioto T."/>
            <person name="Alioto T."/>
            <person name="Gomez Garrido J."/>
        </authorList>
    </citation>
    <scope>NUCLEOTIDE SEQUENCE [LARGE SCALE GENOMIC DNA]</scope>
</reference>
<dbReference type="SUPFAM" id="SSF52058">
    <property type="entry name" value="L domain-like"/>
    <property type="match status" value="1"/>
</dbReference>
<dbReference type="InterPro" id="IPR001611">
    <property type="entry name" value="Leu-rich_rpt"/>
</dbReference>
<dbReference type="AlphaFoldDB" id="A0A8S0VL63"/>
<organism evidence="7 8">
    <name type="scientific">Olea europaea subsp. europaea</name>
    <dbReference type="NCBI Taxonomy" id="158383"/>
    <lineage>
        <taxon>Eukaryota</taxon>
        <taxon>Viridiplantae</taxon>
        <taxon>Streptophyta</taxon>
        <taxon>Embryophyta</taxon>
        <taxon>Tracheophyta</taxon>
        <taxon>Spermatophyta</taxon>
        <taxon>Magnoliopsida</taxon>
        <taxon>eudicotyledons</taxon>
        <taxon>Gunneridae</taxon>
        <taxon>Pentapetalae</taxon>
        <taxon>asterids</taxon>
        <taxon>lamiids</taxon>
        <taxon>Lamiales</taxon>
        <taxon>Oleaceae</taxon>
        <taxon>Oleeae</taxon>
        <taxon>Olea</taxon>
    </lineage>
</organism>
<evidence type="ECO:0000256" key="4">
    <source>
        <dbReference type="ARBA" id="ARBA00022737"/>
    </source>
</evidence>
<dbReference type="OrthoDB" id="910978at2759"/>
<keyword evidence="7" id="KW-0418">Kinase</keyword>
<evidence type="ECO:0000256" key="3">
    <source>
        <dbReference type="ARBA" id="ARBA00022729"/>
    </source>
</evidence>
<evidence type="ECO:0000313" key="7">
    <source>
        <dbReference type="EMBL" id="CAA3032223.1"/>
    </source>
</evidence>
<keyword evidence="2" id="KW-0433">Leucine-rich repeat</keyword>
<evidence type="ECO:0000256" key="2">
    <source>
        <dbReference type="ARBA" id="ARBA00022614"/>
    </source>
</evidence>
<dbReference type="Pfam" id="PF00560">
    <property type="entry name" value="LRR_1"/>
    <property type="match status" value="2"/>
</dbReference>
<comment type="caution">
    <text evidence="7">The sequence shown here is derived from an EMBL/GenBank/DDBJ whole genome shotgun (WGS) entry which is preliminary data.</text>
</comment>
<dbReference type="Gramene" id="OE9A090850T1">
    <property type="protein sequence ID" value="OE9A090850C1"/>
    <property type="gene ID" value="OE9A090850"/>
</dbReference>